<evidence type="ECO:0000313" key="2">
    <source>
        <dbReference type="Proteomes" id="UP001205843"/>
    </source>
</evidence>
<dbReference type="RefSeq" id="WP_253478591.1">
    <property type="nucleotide sequence ID" value="NZ_JALJXV010000005.1"/>
</dbReference>
<protein>
    <submittedName>
        <fullName evidence="1">Uncharacterized protein</fullName>
    </submittedName>
</protein>
<dbReference type="Proteomes" id="UP001205843">
    <property type="component" value="Unassembled WGS sequence"/>
</dbReference>
<proteinExistence type="predicted"/>
<keyword evidence="2" id="KW-1185">Reference proteome</keyword>
<name>A0AAE3KBB8_9GAMM</name>
<gene>
    <name evidence="1" type="ORF">J2T57_002468</name>
</gene>
<comment type="caution">
    <text evidence="1">The sequence shown here is derived from an EMBL/GenBank/DDBJ whole genome shotgun (WGS) entry which is preliminary data.</text>
</comment>
<accession>A0AAE3KBB8</accession>
<organism evidence="1 2">
    <name type="scientific">Natronocella acetinitrilica</name>
    <dbReference type="NCBI Taxonomy" id="414046"/>
    <lineage>
        <taxon>Bacteria</taxon>
        <taxon>Pseudomonadati</taxon>
        <taxon>Pseudomonadota</taxon>
        <taxon>Gammaproteobacteria</taxon>
        <taxon>Chromatiales</taxon>
        <taxon>Ectothiorhodospiraceae</taxon>
        <taxon>Natronocella</taxon>
    </lineage>
</organism>
<evidence type="ECO:0000313" key="1">
    <source>
        <dbReference type="EMBL" id="MCP1675320.1"/>
    </source>
</evidence>
<dbReference type="EMBL" id="JALJXV010000005">
    <property type="protein sequence ID" value="MCP1675320.1"/>
    <property type="molecule type" value="Genomic_DNA"/>
</dbReference>
<sequence length="176" mass="17910">MPELSQLAGSVGVQHNSAGRALNLGLHGNFNRGADDFSLEMRVESAPQDGNVVETTHTATNPINGEPVELPHIYRETEDNTKVGAAGHAEFQAAETGLATPGIQTVTPSLNAGAAANLTTGESIVGAEVQLTTDGGLTGRAGVTTHPETGAAALGPELSLSPDSSDAFLQRLFGGV</sequence>
<dbReference type="AlphaFoldDB" id="A0AAE3KBB8"/>
<reference evidence="1" key="1">
    <citation type="submission" date="2022-03" db="EMBL/GenBank/DDBJ databases">
        <title>Genomic Encyclopedia of Type Strains, Phase III (KMG-III): the genomes of soil and plant-associated and newly described type strains.</title>
        <authorList>
            <person name="Whitman W."/>
        </authorList>
    </citation>
    <scope>NUCLEOTIDE SEQUENCE</scope>
    <source>
        <strain evidence="1">ANL 6-2</strain>
    </source>
</reference>